<dbReference type="GO" id="GO:0005524">
    <property type="term" value="F:ATP binding"/>
    <property type="evidence" value="ECO:0007669"/>
    <property type="project" value="UniProtKB-KW"/>
</dbReference>
<gene>
    <name evidence="8" type="ORF">Gocc_1257</name>
</gene>
<dbReference type="Gene3D" id="3.40.50.300">
    <property type="entry name" value="P-loop containing nucleotide triphosphate hydrolases"/>
    <property type="match status" value="1"/>
</dbReference>
<evidence type="ECO:0000256" key="1">
    <source>
        <dbReference type="ARBA" id="ARBA00004202"/>
    </source>
</evidence>
<dbReference type="InterPro" id="IPR003593">
    <property type="entry name" value="AAA+_ATPase"/>
</dbReference>
<dbReference type="PANTHER" id="PTHR42711:SF5">
    <property type="entry name" value="ABC TRANSPORTER ATP-BINDING PROTEIN NATA"/>
    <property type="match status" value="1"/>
</dbReference>
<dbReference type="RefSeq" id="WP_114795660.1">
    <property type="nucleotide sequence ID" value="NZ_QQZY01000002.1"/>
</dbReference>
<evidence type="ECO:0000313" key="8">
    <source>
        <dbReference type="EMBL" id="RDI75459.1"/>
    </source>
</evidence>
<dbReference type="Pfam" id="PF00005">
    <property type="entry name" value="ABC_tran"/>
    <property type="match status" value="1"/>
</dbReference>
<dbReference type="SUPFAM" id="SSF52540">
    <property type="entry name" value="P-loop containing nucleoside triphosphate hydrolases"/>
    <property type="match status" value="1"/>
</dbReference>
<comment type="caution">
    <text evidence="8">The sequence shown here is derived from an EMBL/GenBank/DDBJ whole genome shotgun (WGS) entry which is preliminary data.</text>
</comment>
<dbReference type="GO" id="GO:0016887">
    <property type="term" value="F:ATP hydrolysis activity"/>
    <property type="evidence" value="ECO:0007669"/>
    <property type="project" value="InterPro"/>
</dbReference>
<evidence type="ECO:0000259" key="7">
    <source>
        <dbReference type="PROSITE" id="PS50893"/>
    </source>
</evidence>
<evidence type="ECO:0000256" key="4">
    <source>
        <dbReference type="ARBA" id="ARBA00022741"/>
    </source>
</evidence>
<keyword evidence="3" id="KW-0813">Transport</keyword>
<dbReference type="GO" id="GO:0046677">
    <property type="term" value="P:response to antibiotic"/>
    <property type="evidence" value="ECO:0007669"/>
    <property type="project" value="UniProtKB-KW"/>
</dbReference>
<dbReference type="InterPro" id="IPR027417">
    <property type="entry name" value="P-loop_NTPase"/>
</dbReference>
<evidence type="ECO:0000256" key="2">
    <source>
        <dbReference type="ARBA" id="ARBA00005417"/>
    </source>
</evidence>
<dbReference type="InterPro" id="IPR050763">
    <property type="entry name" value="ABC_transporter_ATP-binding"/>
</dbReference>
<comment type="subcellular location">
    <subcellularLocation>
        <location evidence="1">Cell membrane</location>
        <topology evidence="1">Peripheral membrane protein</topology>
    </subcellularLocation>
</comment>
<dbReference type="AlphaFoldDB" id="A0A7M2YZL4"/>
<keyword evidence="5" id="KW-0067">ATP-binding</keyword>
<comment type="similarity">
    <text evidence="2">Belongs to the ABC transporter superfamily.</text>
</comment>
<keyword evidence="4" id="KW-0547">Nucleotide-binding</keyword>
<proteinExistence type="inferred from homology"/>
<feature type="domain" description="ABC transporter" evidence="7">
    <location>
        <begin position="27"/>
        <end position="262"/>
    </location>
</feature>
<evidence type="ECO:0000313" key="9">
    <source>
        <dbReference type="Proteomes" id="UP000254134"/>
    </source>
</evidence>
<name>A0A7M2YZL4_9ACTN</name>
<reference evidence="8 9" key="1">
    <citation type="submission" date="2018-07" db="EMBL/GenBank/DDBJ databases">
        <title>High-quality-draft genome sequence of Gaiella occulta.</title>
        <authorList>
            <person name="Severino R."/>
            <person name="Froufe H.J.C."/>
            <person name="Rainey F.A."/>
            <person name="Barroso C."/>
            <person name="Albuquerque L."/>
            <person name="Lobo-Da-Cunha A."/>
            <person name="Da Costa M.S."/>
            <person name="Egas C."/>
        </authorList>
    </citation>
    <scope>NUCLEOTIDE SEQUENCE [LARGE SCALE GENOMIC DNA]</scope>
    <source>
        <strain evidence="8 9">F2-233</strain>
    </source>
</reference>
<dbReference type="PANTHER" id="PTHR42711">
    <property type="entry name" value="ABC TRANSPORTER ATP-BINDING PROTEIN"/>
    <property type="match status" value="1"/>
</dbReference>
<dbReference type="PROSITE" id="PS50893">
    <property type="entry name" value="ABC_TRANSPORTER_2"/>
    <property type="match status" value="1"/>
</dbReference>
<dbReference type="SMART" id="SM00382">
    <property type="entry name" value="AAA"/>
    <property type="match status" value="1"/>
</dbReference>
<organism evidence="8 9">
    <name type="scientific">Gaiella occulta</name>
    <dbReference type="NCBI Taxonomy" id="1002870"/>
    <lineage>
        <taxon>Bacteria</taxon>
        <taxon>Bacillati</taxon>
        <taxon>Actinomycetota</taxon>
        <taxon>Thermoleophilia</taxon>
        <taxon>Gaiellales</taxon>
        <taxon>Gaiellaceae</taxon>
        <taxon>Gaiella</taxon>
    </lineage>
</organism>
<evidence type="ECO:0000256" key="3">
    <source>
        <dbReference type="ARBA" id="ARBA00022448"/>
    </source>
</evidence>
<dbReference type="GO" id="GO:0005886">
    <property type="term" value="C:plasma membrane"/>
    <property type="evidence" value="ECO:0007669"/>
    <property type="project" value="UniProtKB-SubCell"/>
</dbReference>
<evidence type="ECO:0000256" key="6">
    <source>
        <dbReference type="ARBA" id="ARBA00023251"/>
    </source>
</evidence>
<evidence type="ECO:0000256" key="5">
    <source>
        <dbReference type="ARBA" id="ARBA00022840"/>
    </source>
</evidence>
<dbReference type="InterPro" id="IPR003439">
    <property type="entry name" value="ABC_transporter-like_ATP-bd"/>
</dbReference>
<dbReference type="EMBL" id="QQZY01000002">
    <property type="protein sequence ID" value="RDI75459.1"/>
    <property type="molecule type" value="Genomic_DNA"/>
</dbReference>
<dbReference type="Proteomes" id="UP000254134">
    <property type="component" value="Unassembled WGS sequence"/>
</dbReference>
<reference evidence="9" key="2">
    <citation type="journal article" date="2019" name="MicrobiologyOpen">
        <title>High-quality draft genome sequence of Gaiella occulta isolated from a 150 meter deep mineral water borehole and comparison with the genome sequences of other deep-branching lineages of the phylum Actinobacteria.</title>
        <authorList>
            <person name="Severino R."/>
            <person name="Froufe H.J.C."/>
            <person name="Barroso C."/>
            <person name="Albuquerque L."/>
            <person name="Lobo-da-Cunha A."/>
            <person name="da Costa M.S."/>
            <person name="Egas C."/>
        </authorList>
    </citation>
    <scope>NUCLEOTIDE SEQUENCE [LARGE SCALE GENOMIC DNA]</scope>
    <source>
        <strain evidence="9">F2-233</strain>
    </source>
</reference>
<sequence length="283" mass="31312">MQHAAGSPASVPAVEVEGLRKEFRRRIRAQEAGRFRRRYRAMPALKDVTFTMERGECVAVLGQNGSGKSTLVRLLSTLLLHDGGSARVFGHDVFTDQRAVQRLVNRVSVEASFFKKMSAAENLGYAARFYGMTSADTREAIPHILGRVGFPPERRGEPMENLSRGMQQKVALARALLTSPVLLLLDEPTTGLDPRSKREVQEFVREVRAQHDATILLCTHDLAEAEALADRIGVLDRGELLALEPAAELMRRYGAATLEEAFFAATGRTFEDEGGDDEREVFA</sequence>
<keyword evidence="6" id="KW-0046">Antibiotic resistance</keyword>
<protein>
    <submittedName>
        <fullName evidence="8">ABC-type multidrug transport system ATPase component</fullName>
    </submittedName>
</protein>
<accession>A0A7M2YZL4</accession>
<dbReference type="OrthoDB" id="9804819at2"/>
<keyword evidence="9" id="KW-1185">Reference proteome</keyword>